<protein>
    <submittedName>
        <fullName evidence="1">Expansin-like A1</fullName>
    </submittedName>
</protein>
<reference evidence="1 2" key="1">
    <citation type="journal article" date="2022" name="Plant J.">
        <title>Chromosome-level genome of Camellia lanceoleosa provides a valuable resource for understanding genome evolution and self-incompatibility.</title>
        <authorList>
            <person name="Gong W."/>
            <person name="Xiao S."/>
            <person name="Wang L."/>
            <person name="Liao Z."/>
            <person name="Chang Y."/>
            <person name="Mo W."/>
            <person name="Hu G."/>
            <person name="Li W."/>
            <person name="Zhao G."/>
            <person name="Zhu H."/>
            <person name="Hu X."/>
            <person name="Ji K."/>
            <person name="Xiang X."/>
            <person name="Song Q."/>
            <person name="Yuan D."/>
            <person name="Jin S."/>
            <person name="Zhang L."/>
        </authorList>
    </citation>
    <scope>NUCLEOTIDE SEQUENCE [LARGE SCALE GENOMIC DNA]</scope>
    <source>
        <strain evidence="1">SQ_2022a</strain>
    </source>
</reference>
<comment type="caution">
    <text evidence="1">The sequence shown here is derived from an EMBL/GenBank/DDBJ whole genome shotgun (WGS) entry which is preliminary data.</text>
</comment>
<sequence>MLYHSLVRLTFCHHILHNMALLLCFLSFLIISSASACDRCVHQGKVAYFSQESALSYGACGYGSLALGFNNGLLAGSDSSLYKNGAGCGACFKVRCKDPSLCTKQGTQVIVTDLNLSDQTDLVLSSRAFMAMANKGMEQDLKKLGVVDAEYKRVPCVYKNQNLAVRVEEMTQPNFLAVKFLYQGGQTEIVAVDVAQVGSPDWTSMSRNYGAVWDTKKIPPGALQFRMLVTSGYDGKSIWAKYVLPADWKPGVIYDSGVQISDIAKEGCYPCDDGSWK</sequence>
<organism evidence="1 2">
    <name type="scientific">Camellia lanceoleosa</name>
    <dbReference type="NCBI Taxonomy" id="1840588"/>
    <lineage>
        <taxon>Eukaryota</taxon>
        <taxon>Viridiplantae</taxon>
        <taxon>Streptophyta</taxon>
        <taxon>Embryophyta</taxon>
        <taxon>Tracheophyta</taxon>
        <taxon>Spermatophyta</taxon>
        <taxon>Magnoliopsida</taxon>
        <taxon>eudicotyledons</taxon>
        <taxon>Gunneridae</taxon>
        <taxon>Pentapetalae</taxon>
        <taxon>asterids</taxon>
        <taxon>Ericales</taxon>
        <taxon>Theaceae</taxon>
        <taxon>Camellia</taxon>
    </lineage>
</organism>
<evidence type="ECO:0000313" key="2">
    <source>
        <dbReference type="Proteomes" id="UP001060215"/>
    </source>
</evidence>
<proteinExistence type="predicted"/>
<name>A0ACC0IB95_9ERIC</name>
<accession>A0ACC0IB95</accession>
<dbReference type="EMBL" id="CM045763">
    <property type="protein sequence ID" value="KAI8022750.1"/>
    <property type="molecule type" value="Genomic_DNA"/>
</dbReference>
<keyword evidence="2" id="KW-1185">Reference proteome</keyword>
<dbReference type="Proteomes" id="UP001060215">
    <property type="component" value="Chromosome 6"/>
</dbReference>
<gene>
    <name evidence="1" type="ORF">LOK49_LG03G03864</name>
</gene>
<evidence type="ECO:0000313" key="1">
    <source>
        <dbReference type="EMBL" id="KAI8022750.1"/>
    </source>
</evidence>